<dbReference type="Pfam" id="PF13356">
    <property type="entry name" value="Arm-DNA-bind_3"/>
    <property type="match status" value="1"/>
</dbReference>
<dbReference type="InterPro" id="IPR050808">
    <property type="entry name" value="Phage_Integrase"/>
</dbReference>
<dbReference type="PROSITE" id="PS51898">
    <property type="entry name" value="TYR_RECOMBINASE"/>
    <property type="match status" value="1"/>
</dbReference>
<keyword evidence="2" id="KW-0229">DNA integration</keyword>
<dbReference type="InterPro" id="IPR025166">
    <property type="entry name" value="Integrase_DNA_bind_dom"/>
</dbReference>
<dbReference type="InterPro" id="IPR011010">
    <property type="entry name" value="DNA_brk_join_enz"/>
</dbReference>
<dbReference type="RefSeq" id="WP_007578265.1">
    <property type="nucleotide sequence ID" value="NZ_AKAU01000036.1"/>
</dbReference>
<evidence type="ECO:0000259" key="7">
    <source>
        <dbReference type="PROSITE" id="PS51900"/>
    </source>
</evidence>
<dbReference type="Pfam" id="PF22022">
    <property type="entry name" value="Phage_int_M"/>
    <property type="match status" value="1"/>
</dbReference>
<accession>A0ABP2PWW6</accession>
<proteinExistence type="inferred from homology"/>
<dbReference type="InterPro" id="IPR053876">
    <property type="entry name" value="Phage_int_M"/>
</dbReference>
<feature type="domain" description="Tyr recombinase" evidence="6">
    <location>
        <begin position="217"/>
        <end position="388"/>
    </location>
</feature>
<dbReference type="InterPro" id="IPR013762">
    <property type="entry name" value="Integrase-like_cat_sf"/>
</dbReference>
<dbReference type="InterPro" id="IPR038488">
    <property type="entry name" value="Integrase_DNA-bd_sf"/>
</dbReference>
<protein>
    <submittedName>
        <fullName evidence="8">Phage integrase</fullName>
    </submittedName>
</protein>
<dbReference type="PROSITE" id="PS51900">
    <property type="entry name" value="CB"/>
    <property type="match status" value="1"/>
</dbReference>
<dbReference type="PANTHER" id="PTHR30629">
    <property type="entry name" value="PROPHAGE INTEGRASE"/>
    <property type="match status" value="1"/>
</dbReference>
<evidence type="ECO:0000256" key="1">
    <source>
        <dbReference type="ARBA" id="ARBA00008857"/>
    </source>
</evidence>
<evidence type="ECO:0000256" key="4">
    <source>
        <dbReference type="ARBA" id="ARBA00023172"/>
    </source>
</evidence>
<name>A0ABP2PWW6_9BURK</name>
<keyword evidence="4" id="KW-0233">DNA recombination</keyword>
<reference evidence="8 9" key="1">
    <citation type="journal article" date="2012" name="J. Bacteriol.">
        <title>Draft Genome Sequence of the Soil Bacterium Burkholderia terrae Strain BS001, Which Interacts with Fungal Surface Structures.</title>
        <authorList>
            <person name="Nazir R."/>
            <person name="Hansen M.A."/>
            <person name="Sorensen S."/>
            <person name="van Elsas J.D."/>
        </authorList>
    </citation>
    <scope>NUCLEOTIDE SEQUENCE [LARGE SCALE GENOMIC DNA]</scope>
    <source>
        <strain evidence="8 9">BS001</strain>
    </source>
</reference>
<keyword evidence="9" id="KW-1185">Reference proteome</keyword>
<evidence type="ECO:0000256" key="5">
    <source>
        <dbReference type="PROSITE-ProRule" id="PRU01248"/>
    </source>
</evidence>
<keyword evidence="3 5" id="KW-0238">DNA-binding</keyword>
<dbReference type="InterPro" id="IPR044068">
    <property type="entry name" value="CB"/>
</dbReference>
<dbReference type="Gene3D" id="1.10.443.10">
    <property type="entry name" value="Intergrase catalytic core"/>
    <property type="match status" value="1"/>
</dbReference>
<evidence type="ECO:0000256" key="2">
    <source>
        <dbReference type="ARBA" id="ARBA00022908"/>
    </source>
</evidence>
<comment type="similarity">
    <text evidence="1">Belongs to the 'phage' integrase family.</text>
</comment>
<dbReference type="Gene3D" id="3.30.160.390">
    <property type="entry name" value="Integrase, DNA-binding domain"/>
    <property type="match status" value="1"/>
</dbReference>
<dbReference type="PANTHER" id="PTHR30629:SF2">
    <property type="entry name" value="PROPHAGE INTEGRASE INTS-RELATED"/>
    <property type="match status" value="1"/>
</dbReference>
<dbReference type="EMBL" id="AKAU01000036">
    <property type="protein sequence ID" value="EIN02288.1"/>
    <property type="molecule type" value="Genomic_DNA"/>
</dbReference>
<evidence type="ECO:0000256" key="3">
    <source>
        <dbReference type="ARBA" id="ARBA00023125"/>
    </source>
</evidence>
<dbReference type="Pfam" id="PF00589">
    <property type="entry name" value="Phage_integrase"/>
    <property type="match status" value="1"/>
</dbReference>
<dbReference type="Gene3D" id="1.10.150.130">
    <property type="match status" value="1"/>
</dbReference>
<dbReference type="Proteomes" id="UP000004980">
    <property type="component" value="Unassembled WGS sequence"/>
</dbReference>
<evidence type="ECO:0000259" key="6">
    <source>
        <dbReference type="PROSITE" id="PS51898"/>
    </source>
</evidence>
<comment type="caution">
    <text evidence="8">The sequence shown here is derived from an EMBL/GenBank/DDBJ whole genome shotgun (WGS) entry which is preliminary data.</text>
</comment>
<sequence length="411" mass="45920">MPKAAKELGALAVSRLTAPGRHTVGKVAGLALQVTPSGARSWVLRAIVGGKRREIGLGSYPAVSLKEAHARAQDKRDEISSGIDPVLARKEAASRIRSEQAMEITFEEAARRYIKAKSAEWSNIKHADQWKNTLTEYAYPVIGKMLVRHVARPHVVEILEPIWTTKTETAARVRGRIESILDWARVSGFRDEGINPAAWRGNLDKVLSSPKKTKQVRNHPALPIDEMPAFMVTLRAIDGMGPRCLEFAILTAARSGEARAARRQEIDFERGVWVVPAERMKMKKEHRVPLPPAAMRLIKALPDGAPDALLFPGTRGNLLSDMTLLMILRRQKLEATPHGFRSTFRDWASEYTNYPRELAEVALAHLKGDATEAAYWRSDILEKRRRLMTDWANFIGKPLKKGSVTPINKTT</sequence>
<evidence type="ECO:0000313" key="8">
    <source>
        <dbReference type="EMBL" id="EIN02288.1"/>
    </source>
</evidence>
<evidence type="ECO:0000313" key="9">
    <source>
        <dbReference type="Proteomes" id="UP000004980"/>
    </source>
</evidence>
<dbReference type="InterPro" id="IPR002104">
    <property type="entry name" value="Integrase_catalytic"/>
</dbReference>
<dbReference type="InterPro" id="IPR010998">
    <property type="entry name" value="Integrase_recombinase_N"/>
</dbReference>
<dbReference type="SUPFAM" id="SSF56349">
    <property type="entry name" value="DNA breaking-rejoining enzymes"/>
    <property type="match status" value="1"/>
</dbReference>
<feature type="domain" description="Core-binding (CB)" evidence="7">
    <location>
        <begin position="104"/>
        <end position="185"/>
    </location>
</feature>
<dbReference type="CDD" id="cd00801">
    <property type="entry name" value="INT_P4_C"/>
    <property type="match status" value="1"/>
</dbReference>
<gene>
    <name evidence="8" type="ORF">WQE_04847</name>
</gene>
<organism evidence="8 9">
    <name type="scientific">Paraburkholderia hospita</name>
    <dbReference type="NCBI Taxonomy" id="169430"/>
    <lineage>
        <taxon>Bacteria</taxon>
        <taxon>Pseudomonadati</taxon>
        <taxon>Pseudomonadota</taxon>
        <taxon>Betaproteobacteria</taxon>
        <taxon>Burkholderiales</taxon>
        <taxon>Burkholderiaceae</taxon>
        <taxon>Paraburkholderia</taxon>
    </lineage>
</organism>